<evidence type="ECO:0000313" key="2">
    <source>
        <dbReference type="Proteomes" id="UP000789702"/>
    </source>
</evidence>
<sequence length="414" mass="48355">EGRNCREVESRGYNEEEDELNTHEEYQELLEELTRKSKSVLTWNNYDAIEESWWSDDEYEKNHPNLDETYGIEPPKWGEPVYGTEFSDDESDWDNDKPYEAKTWLGAGEAWWNLEEKEKGSEQEWEDWYGPQEEVSNSNGGRVPDLRLLTSPFPNPGENSGRRFVIEEYCRELEHRELILDVLLESGVGFAPREDSTIQSESELEDNKENTNLEPDDEKGDKFWRGAWNDDEETIITQEGEDGCHKLKEESEAFIVKIEDDKEQTRSIKMEDNPPEPTELIPNEMGNQCAELYLPEPSYGRIFHVYFHPMKLEHFALEVINRGKTIYLMEQFGYRLIAHDPRNLLTLKEWIVSGAQQELARREYLMATGIDLGSMELINVEAVNTYQNEQLRDHRRFIILEPAVPGANATLMEL</sequence>
<name>A0ACA9N9K1_9GLOM</name>
<proteinExistence type="predicted"/>
<feature type="non-terminal residue" evidence="1">
    <location>
        <position position="1"/>
    </location>
</feature>
<comment type="caution">
    <text evidence="1">The sequence shown here is derived from an EMBL/GenBank/DDBJ whole genome shotgun (WGS) entry which is preliminary data.</text>
</comment>
<evidence type="ECO:0000313" key="1">
    <source>
        <dbReference type="EMBL" id="CAG8640749.1"/>
    </source>
</evidence>
<organism evidence="1 2">
    <name type="scientific">Dentiscutata heterogama</name>
    <dbReference type="NCBI Taxonomy" id="1316150"/>
    <lineage>
        <taxon>Eukaryota</taxon>
        <taxon>Fungi</taxon>
        <taxon>Fungi incertae sedis</taxon>
        <taxon>Mucoromycota</taxon>
        <taxon>Glomeromycotina</taxon>
        <taxon>Glomeromycetes</taxon>
        <taxon>Diversisporales</taxon>
        <taxon>Gigasporaceae</taxon>
        <taxon>Dentiscutata</taxon>
    </lineage>
</organism>
<accession>A0ACA9N9K1</accession>
<protein>
    <submittedName>
        <fullName evidence="1">6603_t:CDS:1</fullName>
    </submittedName>
</protein>
<gene>
    <name evidence="1" type="ORF">DHETER_LOCUS8834</name>
</gene>
<dbReference type="EMBL" id="CAJVPU010014521">
    <property type="protein sequence ID" value="CAG8640749.1"/>
    <property type="molecule type" value="Genomic_DNA"/>
</dbReference>
<dbReference type="Proteomes" id="UP000789702">
    <property type="component" value="Unassembled WGS sequence"/>
</dbReference>
<keyword evidence="2" id="KW-1185">Reference proteome</keyword>
<reference evidence="1" key="1">
    <citation type="submission" date="2021-06" db="EMBL/GenBank/DDBJ databases">
        <authorList>
            <person name="Kallberg Y."/>
            <person name="Tangrot J."/>
            <person name="Rosling A."/>
        </authorList>
    </citation>
    <scope>NUCLEOTIDE SEQUENCE</scope>
    <source>
        <strain evidence="1">IL203A</strain>
    </source>
</reference>